<organism evidence="4 5">
    <name type="scientific">Magallana gigas</name>
    <name type="common">Pacific oyster</name>
    <name type="synonym">Crassostrea gigas</name>
    <dbReference type="NCBI Taxonomy" id="29159"/>
    <lineage>
        <taxon>Eukaryota</taxon>
        <taxon>Metazoa</taxon>
        <taxon>Spiralia</taxon>
        <taxon>Lophotrochozoa</taxon>
        <taxon>Mollusca</taxon>
        <taxon>Bivalvia</taxon>
        <taxon>Autobranchia</taxon>
        <taxon>Pteriomorphia</taxon>
        <taxon>Ostreida</taxon>
        <taxon>Ostreoidea</taxon>
        <taxon>Ostreidae</taxon>
        <taxon>Magallana</taxon>
    </lineage>
</organism>
<dbReference type="AlphaFoldDB" id="A0A8W8MWT7"/>
<keyword evidence="1" id="KW-1133">Transmembrane helix</keyword>
<feature type="chain" id="PRO_5042431982" description="Ig-like domain-containing protein" evidence="2">
    <location>
        <begin position="21"/>
        <end position="161"/>
    </location>
</feature>
<dbReference type="InterPro" id="IPR003598">
    <property type="entry name" value="Ig_sub2"/>
</dbReference>
<dbReference type="SMART" id="SM00409">
    <property type="entry name" value="IG"/>
    <property type="match status" value="1"/>
</dbReference>
<dbReference type="OrthoDB" id="5970915at2759"/>
<dbReference type="SMART" id="SM00408">
    <property type="entry name" value="IGc2"/>
    <property type="match status" value="1"/>
</dbReference>
<dbReference type="InterPro" id="IPR003599">
    <property type="entry name" value="Ig_sub"/>
</dbReference>
<dbReference type="EnsemblMetazoa" id="G35418.5">
    <property type="protein sequence ID" value="G35418.5:cds"/>
    <property type="gene ID" value="G35418"/>
</dbReference>
<dbReference type="InterPro" id="IPR036179">
    <property type="entry name" value="Ig-like_dom_sf"/>
</dbReference>
<dbReference type="InterPro" id="IPR007110">
    <property type="entry name" value="Ig-like_dom"/>
</dbReference>
<evidence type="ECO:0000313" key="4">
    <source>
        <dbReference type="EnsemblMetazoa" id="G35418.8:cds"/>
    </source>
</evidence>
<feature type="transmembrane region" description="Helical" evidence="1">
    <location>
        <begin position="122"/>
        <end position="144"/>
    </location>
</feature>
<dbReference type="EnsemblMetazoa" id="G35418.6">
    <property type="protein sequence ID" value="G35418.6:cds"/>
    <property type="gene ID" value="G35418"/>
</dbReference>
<feature type="signal peptide" evidence="2">
    <location>
        <begin position="1"/>
        <end position="20"/>
    </location>
</feature>
<dbReference type="Proteomes" id="UP000005408">
    <property type="component" value="Unassembled WGS sequence"/>
</dbReference>
<protein>
    <recommendedName>
        <fullName evidence="3">Ig-like domain-containing protein</fullName>
    </recommendedName>
</protein>
<evidence type="ECO:0000256" key="2">
    <source>
        <dbReference type="SAM" id="SignalP"/>
    </source>
</evidence>
<dbReference type="EnsemblMetazoa" id="G35418.1">
    <property type="protein sequence ID" value="G35418.1:cds"/>
    <property type="gene ID" value="G35418"/>
</dbReference>
<dbReference type="OMA" id="ESAEFEC"/>
<keyword evidence="5" id="KW-1185">Reference proteome</keyword>
<proteinExistence type="predicted"/>
<reference evidence="4" key="1">
    <citation type="submission" date="2022-08" db="UniProtKB">
        <authorList>
            <consortium name="EnsemblMetazoa"/>
        </authorList>
    </citation>
    <scope>IDENTIFICATION</scope>
    <source>
        <strain evidence="4">05x7-T-G4-1.051#20</strain>
    </source>
</reference>
<keyword evidence="1" id="KW-0812">Transmembrane</keyword>
<dbReference type="Pfam" id="PF13927">
    <property type="entry name" value="Ig_3"/>
    <property type="match status" value="1"/>
</dbReference>
<feature type="domain" description="Ig-like" evidence="3">
    <location>
        <begin position="25"/>
        <end position="106"/>
    </location>
</feature>
<dbReference type="EnsemblMetazoa" id="G35418.3">
    <property type="protein sequence ID" value="G35418.3:cds"/>
    <property type="gene ID" value="G35418"/>
</dbReference>
<evidence type="ECO:0000256" key="1">
    <source>
        <dbReference type="SAM" id="Phobius"/>
    </source>
</evidence>
<dbReference type="EnsemblMetazoa" id="G35418.4">
    <property type="protein sequence ID" value="G35418.4:cds"/>
    <property type="gene ID" value="G35418"/>
</dbReference>
<keyword evidence="1" id="KW-0472">Membrane</keyword>
<dbReference type="InterPro" id="IPR013783">
    <property type="entry name" value="Ig-like_fold"/>
</dbReference>
<dbReference type="Gene3D" id="2.60.40.10">
    <property type="entry name" value="Immunoglobulins"/>
    <property type="match status" value="1"/>
</dbReference>
<dbReference type="EnsemblMetazoa" id="G35418.8">
    <property type="protein sequence ID" value="G35418.8:cds"/>
    <property type="gene ID" value="G35418"/>
</dbReference>
<evidence type="ECO:0000313" key="5">
    <source>
        <dbReference type="Proteomes" id="UP000005408"/>
    </source>
</evidence>
<dbReference type="EnsemblMetazoa" id="G35418.2">
    <property type="protein sequence ID" value="G35418.2:cds"/>
    <property type="gene ID" value="G35418"/>
</dbReference>
<sequence>MICHHGVVFAVLFVISIASAQEEEPTLKVSPSQIAARVGESAEFECTYSGDEVKTLLWLFPNETSVNQTAHSRFLDSEGKLTISDVMNSDEGEYVCTTLSRDMNATGTLKIFVMPSYFTEAMVVMGINIVLVLIFIGCGINQYIQTKKEKRNFKKSIAHDI</sequence>
<evidence type="ECO:0000259" key="3">
    <source>
        <dbReference type="PROSITE" id="PS50835"/>
    </source>
</evidence>
<name>A0A8W8MWT7_MAGGI</name>
<dbReference type="SUPFAM" id="SSF48726">
    <property type="entry name" value="Immunoglobulin"/>
    <property type="match status" value="1"/>
</dbReference>
<keyword evidence="2" id="KW-0732">Signal</keyword>
<dbReference type="EnsemblMetazoa" id="G35418.7">
    <property type="protein sequence ID" value="G35418.7:cds"/>
    <property type="gene ID" value="G35418"/>
</dbReference>
<dbReference type="PROSITE" id="PS50835">
    <property type="entry name" value="IG_LIKE"/>
    <property type="match status" value="1"/>
</dbReference>
<accession>A0A8W8MWT7</accession>